<feature type="compositionally biased region" description="Low complexity" evidence="1">
    <location>
        <begin position="752"/>
        <end position="766"/>
    </location>
</feature>
<feature type="compositionally biased region" description="Polar residues" evidence="1">
    <location>
        <begin position="657"/>
        <end position="674"/>
    </location>
</feature>
<feature type="compositionally biased region" description="Polar residues" evidence="1">
    <location>
        <begin position="566"/>
        <end position="590"/>
    </location>
</feature>
<protein>
    <submittedName>
        <fullName evidence="3">MATH domain-containing protein</fullName>
    </submittedName>
</protein>
<dbReference type="InterPro" id="IPR008974">
    <property type="entry name" value="TRAF-like"/>
</dbReference>
<feature type="region of interest" description="Disordered" evidence="1">
    <location>
        <begin position="638"/>
        <end position="777"/>
    </location>
</feature>
<dbReference type="SUPFAM" id="SSF49599">
    <property type="entry name" value="TRAF domain-like"/>
    <property type="match status" value="1"/>
</dbReference>
<accession>A0A2U1NJC3</accession>
<dbReference type="Proteomes" id="UP000245207">
    <property type="component" value="Unassembled WGS sequence"/>
</dbReference>
<feature type="region of interest" description="Disordered" evidence="1">
    <location>
        <begin position="412"/>
        <end position="603"/>
    </location>
</feature>
<feature type="compositionally biased region" description="Basic and acidic residues" evidence="1">
    <location>
        <begin position="642"/>
        <end position="656"/>
    </location>
</feature>
<sequence length="1097" mass="121456">MASDALSNEALAEWRSSEQVENGIASTSPPYWEDDDDDYPGPKPSELFVKHTWKIEKFSQINKRELRSSVFETGGYKWYILIYPQGCDVCNHLSLFLCVADHDKLLPGWGHFAQFTIAVTNKDPKKSKYSDTLHRFWKKEHDWGWKKFMELSKVLDGFVENDTLVIKAQVQVIRERADRPFRCLDSQYRRELVRVYLSNVEQICKRFVEEKRGKLGKLIEDKAKWSSFCSFWSEIDQNSRRLMSKEKSDSILKLAVKQFFVEKEVASTLVMDSLYSGLKSLQVQTKNKKPKGKCSDAAQLPIPIIRVEKDAFILVDDVLALLQRAAVEPLPPKDDKGPHNRTKDGGSGDDFSRESIERDERRLTELGRKTIELFVLSHIFSSKIEVEYQEAVALKRQEELIREEEAEWMTGIEQKAKRGASEKDKKSKKKQGKQKRNNRKLKDKGKDEVTGTTVVEEEDKPQQQNPIDGQKGILIEDAESLLDTPEDVSDASDSVNCVLDEAHALADSDDRDSSPVNYDTDTSEAQPPIVFVVHNGARKSPSMIDDSSSTCSTDSLPSVVYKEDLLQNQKSQKSPTSGKNKQGSILSEVTGSEAAKSPVAGSCKMNELESDVVVLSLQDGVKPAEQHVSKKVEDVVMLPKDASAKDEVDPKTKERTAVTSSSKTNLKISTSSDPAISRRSPLDKTLNTDKAVNSAASSASPKPFGHTIGTQKPAEKVSKIVQEGKAINGPGTSLTNDKPVHHQVSKPPPVQQVPVSVDKPSSQPVSRPSSAPLVPGPRPSANLPVVSMVNAAPFLPRSVSAAGRLGPDASAPATQNVVPQSYRNAIMGNPATSSSTTFSQPHSPNLTYSQPPHSPIISAAPMFLPHSSDSSTSSRNGFSSGMANRDVLQNGSQWMGINSSSRSLHNDHSLLNDIQNIDLRKPISHDQSSNYEFPAKHRQAHGILADEFPHLDIINDLLDDEYGTPSASEVSPLYSNFSNGPNHLSRQFTYPGGSLDTSSCRFEPSRSFHDEFPFSYGGGGAQFDLPGEMVTRQPNLQPYMNFDESTHNQWPVGGSSEISYPGLRNMDNDGYHQYPNYSNNLMMGANGYTVYRPSNGH</sequence>
<dbReference type="AlphaFoldDB" id="A0A2U1NJC3"/>
<dbReference type="STRING" id="35608.A0A2U1NJC3"/>
<dbReference type="SMART" id="SM00061">
    <property type="entry name" value="MATH"/>
    <property type="match status" value="1"/>
</dbReference>
<organism evidence="3 4">
    <name type="scientific">Artemisia annua</name>
    <name type="common">Sweet wormwood</name>
    <dbReference type="NCBI Taxonomy" id="35608"/>
    <lineage>
        <taxon>Eukaryota</taxon>
        <taxon>Viridiplantae</taxon>
        <taxon>Streptophyta</taxon>
        <taxon>Embryophyta</taxon>
        <taxon>Tracheophyta</taxon>
        <taxon>Spermatophyta</taxon>
        <taxon>Magnoliopsida</taxon>
        <taxon>eudicotyledons</taxon>
        <taxon>Gunneridae</taxon>
        <taxon>Pentapetalae</taxon>
        <taxon>asterids</taxon>
        <taxon>campanulids</taxon>
        <taxon>Asterales</taxon>
        <taxon>Asteraceae</taxon>
        <taxon>Asteroideae</taxon>
        <taxon>Anthemideae</taxon>
        <taxon>Artemisiinae</taxon>
        <taxon>Artemisia</taxon>
    </lineage>
</organism>
<feature type="compositionally biased region" description="Basic and acidic residues" evidence="1">
    <location>
        <begin position="500"/>
        <end position="513"/>
    </location>
</feature>
<feature type="region of interest" description="Disordered" evidence="1">
    <location>
        <begin position="329"/>
        <end position="356"/>
    </location>
</feature>
<feature type="compositionally biased region" description="Basic and acidic residues" evidence="1">
    <location>
        <begin position="331"/>
        <end position="356"/>
    </location>
</feature>
<dbReference type="OrthoDB" id="660257at2759"/>
<feature type="compositionally biased region" description="Polar residues" evidence="1">
    <location>
        <begin position="514"/>
        <end position="525"/>
    </location>
</feature>
<dbReference type="InterPro" id="IPR055327">
    <property type="entry name" value="TRAF1A/B"/>
</dbReference>
<feature type="compositionally biased region" description="Low complexity" evidence="1">
    <location>
        <begin position="540"/>
        <end position="558"/>
    </location>
</feature>
<dbReference type="Gene3D" id="2.60.210.10">
    <property type="entry name" value="Apoptosis, Tumor Necrosis Factor Receptor Associated Protein 2, Chain A"/>
    <property type="match status" value="1"/>
</dbReference>
<dbReference type="EMBL" id="PKPP01002724">
    <property type="protein sequence ID" value="PWA73560.1"/>
    <property type="molecule type" value="Genomic_DNA"/>
</dbReference>
<evidence type="ECO:0000313" key="4">
    <source>
        <dbReference type="Proteomes" id="UP000245207"/>
    </source>
</evidence>
<feature type="domain" description="MATH" evidence="2">
    <location>
        <begin position="48"/>
        <end position="170"/>
    </location>
</feature>
<proteinExistence type="predicted"/>
<dbReference type="PROSITE" id="PS50144">
    <property type="entry name" value="MATH"/>
    <property type="match status" value="1"/>
</dbReference>
<evidence type="ECO:0000256" key="1">
    <source>
        <dbReference type="SAM" id="MobiDB-lite"/>
    </source>
</evidence>
<feature type="compositionally biased region" description="Polar residues" evidence="1">
    <location>
        <begin position="830"/>
        <end position="848"/>
    </location>
</feature>
<dbReference type="PANTHER" id="PTHR47477">
    <property type="entry name" value="TNF RECEPTOR-ASSOCIATED FACTOR HOMOLOG 1A"/>
    <property type="match status" value="1"/>
</dbReference>
<evidence type="ECO:0000313" key="3">
    <source>
        <dbReference type="EMBL" id="PWA73560.1"/>
    </source>
</evidence>
<gene>
    <name evidence="3" type="ORF">CTI12_AA258500</name>
</gene>
<keyword evidence="4" id="KW-1185">Reference proteome</keyword>
<feature type="region of interest" description="Disordered" evidence="1">
    <location>
        <begin position="829"/>
        <end position="848"/>
    </location>
</feature>
<name>A0A2U1NJC3_ARTAN</name>
<evidence type="ECO:0000259" key="2">
    <source>
        <dbReference type="PROSITE" id="PS50144"/>
    </source>
</evidence>
<comment type="caution">
    <text evidence="3">The sequence shown here is derived from an EMBL/GenBank/DDBJ whole genome shotgun (WGS) entry which is preliminary data.</text>
</comment>
<dbReference type="Pfam" id="PF22486">
    <property type="entry name" value="MATH_2"/>
    <property type="match status" value="1"/>
</dbReference>
<dbReference type="PANTHER" id="PTHR47477:SF8">
    <property type="entry name" value="TNF RECEPTOR-ASSOCIATED FACTOR HOMOLOG 1A"/>
    <property type="match status" value="1"/>
</dbReference>
<feature type="compositionally biased region" description="Basic residues" evidence="1">
    <location>
        <begin position="426"/>
        <end position="443"/>
    </location>
</feature>
<feature type="compositionally biased region" description="Polar residues" evidence="1">
    <location>
        <begin position="17"/>
        <end position="29"/>
    </location>
</feature>
<dbReference type="InterPro" id="IPR002083">
    <property type="entry name" value="MATH/TRAF_dom"/>
</dbReference>
<feature type="compositionally biased region" description="Basic and acidic residues" evidence="1">
    <location>
        <begin position="414"/>
        <end position="425"/>
    </location>
</feature>
<feature type="compositionally biased region" description="Polar residues" evidence="1">
    <location>
        <begin position="688"/>
        <end position="700"/>
    </location>
</feature>
<feature type="compositionally biased region" description="Acidic residues" evidence="1">
    <location>
        <begin position="476"/>
        <end position="490"/>
    </location>
</feature>
<reference evidence="3 4" key="1">
    <citation type="journal article" date="2018" name="Mol. Plant">
        <title>The genome of Artemisia annua provides insight into the evolution of Asteraceae family and artemisinin biosynthesis.</title>
        <authorList>
            <person name="Shen Q."/>
            <person name="Zhang L."/>
            <person name="Liao Z."/>
            <person name="Wang S."/>
            <person name="Yan T."/>
            <person name="Shi P."/>
            <person name="Liu M."/>
            <person name="Fu X."/>
            <person name="Pan Q."/>
            <person name="Wang Y."/>
            <person name="Lv Z."/>
            <person name="Lu X."/>
            <person name="Zhang F."/>
            <person name="Jiang W."/>
            <person name="Ma Y."/>
            <person name="Chen M."/>
            <person name="Hao X."/>
            <person name="Li L."/>
            <person name="Tang Y."/>
            <person name="Lv G."/>
            <person name="Zhou Y."/>
            <person name="Sun X."/>
            <person name="Brodelius P.E."/>
            <person name="Rose J.K.C."/>
            <person name="Tang K."/>
        </authorList>
    </citation>
    <scope>NUCLEOTIDE SEQUENCE [LARGE SCALE GENOMIC DNA]</scope>
    <source>
        <strain evidence="4">cv. Huhao1</strain>
        <tissue evidence="3">Leaf</tissue>
    </source>
</reference>
<dbReference type="CDD" id="cd00121">
    <property type="entry name" value="MATH"/>
    <property type="match status" value="1"/>
</dbReference>
<feature type="region of interest" description="Disordered" evidence="1">
    <location>
        <begin position="1"/>
        <end position="37"/>
    </location>
</feature>